<reference evidence="1" key="1">
    <citation type="submission" date="2020-04" db="EMBL/GenBank/DDBJ databases">
        <authorList>
            <person name="Brown S."/>
        </authorList>
    </citation>
    <scope>NUCLEOTIDE SEQUENCE</scope>
    <source>
        <strain evidence="1">DJ015</strain>
    </source>
</reference>
<reference evidence="3" key="2">
    <citation type="submission" date="2020-05" db="EMBL/GenBank/DDBJ databases">
        <title>Genomic insights into acetone-butanol-ethanol (ABE) fermentation by sequencing solventogenic clostridia strains.</title>
        <authorList>
            <person name="Brown S."/>
        </authorList>
    </citation>
    <scope>NUCLEOTIDE SEQUENCE</scope>
    <source>
        <strain evidence="3">DJ126</strain>
    </source>
</reference>
<dbReference type="Proteomes" id="UP000631418">
    <property type="component" value="Unassembled WGS sequence"/>
</dbReference>
<comment type="caution">
    <text evidence="2">The sequence shown here is derived from an EMBL/GenBank/DDBJ whole genome shotgun (WGS) entry which is preliminary data.</text>
</comment>
<reference evidence="2" key="3">
    <citation type="submission" date="2020-11" db="EMBL/GenBank/DDBJ databases">
        <authorList>
            <person name="Thieme N."/>
            <person name="Liebl W."/>
            <person name="Zverlov V."/>
        </authorList>
    </citation>
    <scope>NUCLEOTIDE SEQUENCE</scope>
    <source>
        <strain evidence="2">NT08</strain>
    </source>
</reference>
<accession>A0A1S8P2J9</accession>
<evidence type="ECO:0000313" key="4">
    <source>
        <dbReference type="Proteomes" id="UP000631418"/>
    </source>
</evidence>
<dbReference type="EMBL" id="JABSXK010000001">
    <property type="protein sequence ID" value="NRV11959.1"/>
    <property type="molecule type" value="Genomic_DNA"/>
</dbReference>
<dbReference type="AlphaFoldDB" id="A0A1S8P2J9"/>
<organism evidence="2 4">
    <name type="scientific">Clostridium beijerinckii</name>
    <name type="common">Clostridium MP</name>
    <dbReference type="NCBI Taxonomy" id="1520"/>
    <lineage>
        <taxon>Bacteria</taxon>
        <taxon>Bacillati</taxon>
        <taxon>Bacillota</taxon>
        <taxon>Clostridia</taxon>
        <taxon>Eubacteriales</taxon>
        <taxon>Clostridiaceae</taxon>
        <taxon>Clostridium</taxon>
    </lineage>
</organism>
<gene>
    <name evidence="3" type="ORF">DFH45_004922</name>
    <name evidence="1" type="ORF">HGI39_20420</name>
    <name evidence="2" type="ORF">IS491_19835</name>
</gene>
<dbReference type="GeneID" id="66345262"/>
<dbReference type="EMBL" id="JADOEF010000001">
    <property type="protein sequence ID" value="MBF7810873.1"/>
    <property type="molecule type" value="Genomic_DNA"/>
</dbReference>
<evidence type="ECO:0000313" key="1">
    <source>
        <dbReference type="EMBL" id="MBC2477024.1"/>
    </source>
</evidence>
<protein>
    <submittedName>
        <fullName evidence="2">Uncharacterized protein</fullName>
    </submittedName>
</protein>
<evidence type="ECO:0000313" key="2">
    <source>
        <dbReference type="EMBL" id="MBF7810873.1"/>
    </source>
</evidence>
<dbReference type="Proteomes" id="UP001194098">
    <property type="component" value="Unassembled WGS sequence"/>
</dbReference>
<proteinExistence type="predicted"/>
<sequence>MGNIIKINIYYAEFTRKNKGKLRLETVEKSILRYDKWLKDTNRKDNIETYEEFLRVQ</sequence>
<dbReference type="RefSeq" id="WP_017209312.1">
    <property type="nucleotide sequence ID" value="NZ_BKAK01000028.1"/>
</dbReference>
<dbReference type="Proteomes" id="UP000821656">
    <property type="component" value="Unassembled WGS sequence"/>
</dbReference>
<name>A0A1S8P2J9_CLOBE</name>
<reference evidence="1" key="4">
    <citation type="journal article" date="2022" name="Nat. Biotechnol.">
        <title>Carbon-negative production of acetone and isopropanol by gas fermentation at industrial pilot scale.</title>
        <authorList>
            <person name="Liew F.E."/>
            <person name="Nogle R."/>
            <person name="Abdalla T."/>
            <person name="Rasor B.J."/>
            <person name="Canter C."/>
            <person name="Jensen R.O."/>
            <person name="Wang L."/>
            <person name="Strutz J."/>
            <person name="Chirania P."/>
            <person name="De Tissera S."/>
            <person name="Mueller A.P."/>
            <person name="Ruan Z."/>
            <person name="Gao A."/>
            <person name="Tran L."/>
            <person name="Engle N.L."/>
            <person name="Bromley J.C."/>
            <person name="Daniell J."/>
            <person name="Conrado R."/>
            <person name="Tschaplinski T.J."/>
            <person name="Giannone R.J."/>
            <person name="Hettich R.L."/>
            <person name="Karim A.S."/>
            <person name="Simpson S.D."/>
            <person name="Brown S.D."/>
            <person name="Leang C."/>
            <person name="Jewett M.C."/>
            <person name="Kopke M."/>
        </authorList>
    </citation>
    <scope>NUCLEOTIDE SEQUENCE</scope>
    <source>
        <strain evidence="1">DJ015</strain>
    </source>
</reference>
<dbReference type="EMBL" id="JABAGV010000072">
    <property type="protein sequence ID" value="MBC2477024.1"/>
    <property type="molecule type" value="Genomic_DNA"/>
</dbReference>
<evidence type="ECO:0000313" key="3">
    <source>
        <dbReference type="EMBL" id="NRV11959.1"/>
    </source>
</evidence>